<dbReference type="InterPro" id="IPR020922">
    <property type="entry name" value="dITP/XTP_pyrophosphatase"/>
</dbReference>
<protein>
    <recommendedName>
        <fullName evidence="10">dITP/XTP pyrophosphatase</fullName>
        <ecNumber evidence="10">3.6.1.66</ecNumber>
    </recommendedName>
    <alternativeName>
        <fullName evidence="10">Non-canonical purine NTP pyrophosphatase</fullName>
    </alternativeName>
    <alternativeName>
        <fullName evidence="10">Non-standard purine NTP pyrophosphatase</fullName>
    </alternativeName>
    <alternativeName>
        <fullName evidence="10">Nucleoside-triphosphate diphosphatase</fullName>
    </alternativeName>
    <alternativeName>
        <fullName evidence="10">Nucleoside-triphosphate pyrophosphatase</fullName>
        <shortName evidence="10">NTPase</shortName>
    </alternativeName>
</protein>
<gene>
    <name evidence="13" type="ordered locus">Despr_3299</name>
</gene>
<keyword evidence="7 10" id="KW-0546">Nucleotide metabolism</keyword>
<dbReference type="GO" id="GO:0036222">
    <property type="term" value="F:XTP diphosphatase activity"/>
    <property type="evidence" value="ECO:0007669"/>
    <property type="project" value="UniProtKB-UniRule"/>
</dbReference>
<evidence type="ECO:0000256" key="9">
    <source>
        <dbReference type="ARBA" id="ARBA00052017"/>
    </source>
</evidence>
<keyword evidence="3 10" id="KW-0479">Metal-binding</keyword>
<dbReference type="PANTHER" id="PTHR11067:SF9">
    <property type="entry name" value="INOSINE TRIPHOSPHATE PYROPHOSPHATASE"/>
    <property type="match status" value="1"/>
</dbReference>
<dbReference type="AlphaFoldDB" id="A0A7U4DQN7"/>
<feature type="active site" description="Proton acceptor" evidence="10">
    <location>
        <position position="71"/>
    </location>
</feature>
<evidence type="ECO:0000313" key="13">
    <source>
        <dbReference type="EMBL" id="ADW19426.1"/>
    </source>
</evidence>
<dbReference type="CDD" id="cd00515">
    <property type="entry name" value="HAM1"/>
    <property type="match status" value="1"/>
</dbReference>
<dbReference type="GO" id="GO:0000166">
    <property type="term" value="F:nucleotide binding"/>
    <property type="evidence" value="ECO:0007669"/>
    <property type="project" value="UniProtKB-KW"/>
</dbReference>
<dbReference type="Gene3D" id="3.90.950.10">
    <property type="match status" value="1"/>
</dbReference>
<evidence type="ECO:0000256" key="6">
    <source>
        <dbReference type="ARBA" id="ARBA00022842"/>
    </source>
</evidence>
<accession>A0A7U4DQN7</accession>
<proteinExistence type="inferred from homology"/>
<dbReference type="GO" id="GO:0017111">
    <property type="term" value="F:ribonucleoside triphosphate phosphatase activity"/>
    <property type="evidence" value="ECO:0007669"/>
    <property type="project" value="InterPro"/>
</dbReference>
<dbReference type="GO" id="GO:0005829">
    <property type="term" value="C:cytosol"/>
    <property type="evidence" value="ECO:0007669"/>
    <property type="project" value="TreeGrafter"/>
</dbReference>
<comment type="function">
    <text evidence="10">Pyrophosphatase that catalyzes the hydrolysis of nucleoside triphosphates to their monophosphate derivatives, with a high preference for the non-canonical purine nucleotides XTP (xanthosine triphosphate), dITP (deoxyinosine triphosphate) and ITP. Seems to function as a house-cleaning enzyme that removes non-canonical purine nucleotides from the nucleotide pool, thus preventing their incorporation into DNA/RNA and avoiding chromosomal lesions.</text>
</comment>
<dbReference type="GO" id="GO:0009146">
    <property type="term" value="P:purine nucleoside triphosphate catabolic process"/>
    <property type="evidence" value="ECO:0007669"/>
    <property type="project" value="UniProtKB-UniRule"/>
</dbReference>
<comment type="similarity">
    <text evidence="1 10 11">Belongs to the HAM1 NTPase family.</text>
</comment>
<evidence type="ECO:0000256" key="11">
    <source>
        <dbReference type="RuleBase" id="RU003781"/>
    </source>
</evidence>
<comment type="subunit">
    <text evidence="2 10">Homodimer.</text>
</comment>
<dbReference type="EC" id="3.6.1.66" evidence="10"/>
<evidence type="ECO:0000256" key="10">
    <source>
        <dbReference type="HAMAP-Rule" id="MF_01405"/>
    </source>
</evidence>
<feature type="region of interest" description="Disordered" evidence="12">
    <location>
        <begin position="204"/>
        <end position="226"/>
    </location>
</feature>
<comment type="catalytic activity">
    <reaction evidence="10">
        <text>ITP + H2O = IMP + diphosphate + H(+)</text>
        <dbReference type="Rhea" id="RHEA:29399"/>
        <dbReference type="ChEBI" id="CHEBI:15377"/>
        <dbReference type="ChEBI" id="CHEBI:15378"/>
        <dbReference type="ChEBI" id="CHEBI:33019"/>
        <dbReference type="ChEBI" id="CHEBI:58053"/>
        <dbReference type="ChEBI" id="CHEBI:61402"/>
        <dbReference type="EC" id="3.6.1.66"/>
    </reaction>
</comment>
<dbReference type="SUPFAM" id="SSF52972">
    <property type="entry name" value="ITPase-like"/>
    <property type="match status" value="1"/>
</dbReference>
<dbReference type="InterPro" id="IPR029001">
    <property type="entry name" value="ITPase-like_fam"/>
</dbReference>
<dbReference type="FunFam" id="3.90.950.10:FF:000001">
    <property type="entry name" value="dITP/XTP pyrophosphatase"/>
    <property type="match status" value="1"/>
</dbReference>
<keyword evidence="4 10" id="KW-0547">Nucleotide-binding</keyword>
<evidence type="ECO:0000313" key="14">
    <source>
        <dbReference type="Proteomes" id="UP000006365"/>
    </source>
</evidence>
<comment type="catalytic activity">
    <reaction evidence="8 10">
        <text>dITP + H2O = dIMP + diphosphate + H(+)</text>
        <dbReference type="Rhea" id="RHEA:28342"/>
        <dbReference type="ChEBI" id="CHEBI:15377"/>
        <dbReference type="ChEBI" id="CHEBI:15378"/>
        <dbReference type="ChEBI" id="CHEBI:33019"/>
        <dbReference type="ChEBI" id="CHEBI:61194"/>
        <dbReference type="ChEBI" id="CHEBI:61382"/>
        <dbReference type="EC" id="3.6.1.66"/>
    </reaction>
</comment>
<keyword evidence="5 10" id="KW-0378">Hydrolase</keyword>
<keyword evidence="14" id="KW-1185">Reference proteome</keyword>
<evidence type="ECO:0000256" key="2">
    <source>
        <dbReference type="ARBA" id="ARBA00011738"/>
    </source>
</evidence>
<dbReference type="NCBIfam" id="TIGR00042">
    <property type="entry name" value="RdgB/HAM1 family non-canonical purine NTP pyrophosphatase"/>
    <property type="match status" value="1"/>
</dbReference>
<dbReference type="RefSeq" id="WP_015725950.1">
    <property type="nucleotide sequence ID" value="NC_014972.1"/>
</dbReference>
<feature type="binding site" evidence="10">
    <location>
        <begin position="9"/>
        <end position="14"/>
    </location>
    <ligand>
        <name>substrate</name>
    </ligand>
</feature>
<feature type="binding site" evidence="10">
    <location>
        <begin position="180"/>
        <end position="181"/>
    </location>
    <ligand>
        <name>substrate</name>
    </ligand>
</feature>
<name>A0A7U4DQN7_DESPD</name>
<dbReference type="EMBL" id="CP002364">
    <property type="protein sequence ID" value="ADW19426.1"/>
    <property type="molecule type" value="Genomic_DNA"/>
</dbReference>
<dbReference type="InterPro" id="IPR002637">
    <property type="entry name" value="RdgB/HAM1"/>
</dbReference>
<dbReference type="Pfam" id="PF01725">
    <property type="entry name" value="Ham1p_like"/>
    <property type="match status" value="1"/>
</dbReference>
<dbReference type="KEGG" id="dpr:Despr_3299"/>
<evidence type="ECO:0000256" key="5">
    <source>
        <dbReference type="ARBA" id="ARBA00022801"/>
    </source>
</evidence>
<evidence type="ECO:0000256" key="8">
    <source>
        <dbReference type="ARBA" id="ARBA00051875"/>
    </source>
</evidence>
<reference evidence="13 14" key="1">
    <citation type="journal article" date="2011" name="Stand. Genomic Sci.">
        <title>Complete genome sequence of Desulfobulbus propionicus type strain (1pr3).</title>
        <authorList>
            <person name="Pagani I."/>
            <person name="Lapidus A."/>
            <person name="Nolan M."/>
            <person name="Lucas S."/>
            <person name="Hammon N."/>
            <person name="Deshpande S."/>
            <person name="Cheng J.F."/>
            <person name="Chertkov O."/>
            <person name="Davenport K."/>
            <person name="Tapia R."/>
            <person name="Han C."/>
            <person name="Goodwin L."/>
            <person name="Pitluck S."/>
            <person name="Liolios K."/>
            <person name="Mavromatis K."/>
            <person name="Ivanova N."/>
            <person name="Mikhailova N."/>
            <person name="Pati A."/>
            <person name="Chen A."/>
            <person name="Palaniappan K."/>
            <person name="Land M."/>
            <person name="Hauser L."/>
            <person name="Chang Y.J."/>
            <person name="Jeffries C.D."/>
            <person name="Detter J.C."/>
            <person name="Brambilla E."/>
            <person name="Kannan K.P."/>
            <person name="Djao O.D."/>
            <person name="Rohde M."/>
            <person name="Pukall R."/>
            <person name="Spring S."/>
            <person name="Goker M."/>
            <person name="Sikorski J."/>
            <person name="Woyke T."/>
            <person name="Bristow J."/>
            <person name="Eisen J.A."/>
            <person name="Markowitz V."/>
            <person name="Hugenholtz P."/>
            <person name="Kyrpides N.C."/>
            <person name="Klenk H.P."/>
        </authorList>
    </citation>
    <scope>NUCLEOTIDE SEQUENCE [LARGE SCALE GENOMIC DNA]</scope>
    <source>
        <strain evidence="14">ATCC 33891 / DSM 2032 / 1pr3</strain>
    </source>
</reference>
<feature type="binding site" evidence="10">
    <location>
        <position position="175"/>
    </location>
    <ligand>
        <name>substrate</name>
    </ligand>
</feature>
<sequence>MDNIIVLATSNQNKLKEFRELLKNAPVTIKSLADFGPMPEPVEDGATFDDNAYKKALHYAKVLGLPCLADDSGLVVDALDGRPGVYSARYSGPEATDWSNCDKLLGEMEGQTNRSAHFVCVLSLATPGGPALTWEGRCDGELLTERRGEAGFGYDPLFYSPELGKTFAELTMEEKSRVSHRGRAMAEFAAEFSKVQTWLRQRMAEIKPPKPDHSEFEHNDWSQERM</sequence>
<evidence type="ECO:0000256" key="4">
    <source>
        <dbReference type="ARBA" id="ARBA00022741"/>
    </source>
</evidence>
<dbReference type="GO" id="GO:0036220">
    <property type="term" value="F:ITP diphosphatase activity"/>
    <property type="evidence" value="ECO:0007669"/>
    <property type="project" value="UniProtKB-UniRule"/>
</dbReference>
<feature type="binding site" evidence="10">
    <location>
        <position position="72"/>
    </location>
    <ligand>
        <name>substrate</name>
    </ligand>
</feature>
<evidence type="ECO:0000256" key="12">
    <source>
        <dbReference type="SAM" id="MobiDB-lite"/>
    </source>
</evidence>
<dbReference type="Proteomes" id="UP000006365">
    <property type="component" value="Chromosome"/>
</dbReference>
<dbReference type="GO" id="GO:0035870">
    <property type="term" value="F:dITP diphosphatase activity"/>
    <property type="evidence" value="ECO:0007669"/>
    <property type="project" value="UniProtKB-UniRule"/>
</dbReference>
<comment type="cofactor">
    <cofactor evidence="10">
        <name>Mg(2+)</name>
        <dbReference type="ChEBI" id="CHEBI:18420"/>
    </cofactor>
    <text evidence="10">Binds 1 Mg(2+) ion per subunit.</text>
</comment>
<evidence type="ECO:0000256" key="7">
    <source>
        <dbReference type="ARBA" id="ARBA00023080"/>
    </source>
</evidence>
<dbReference type="GO" id="GO:0009117">
    <property type="term" value="P:nucleotide metabolic process"/>
    <property type="evidence" value="ECO:0007669"/>
    <property type="project" value="UniProtKB-KW"/>
</dbReference>
<evidence type="ECO:0000256" key="3">
    <source>
        <dbReference type="ARBA" id="ARBA00022723"/>
    </source>
</evidence>
<comment type="caution">
    <text evidence="10">Lacks conserved residue(s) required for the propagation of feature annotation.</text>
</comment>
<dbReference type="NCBIfam" id="NF011397">
    <property type="entry name" value="PRK14822.1"/>
    <property type="match status" value="1"/>
</dbReference>
<evidence type="ECO:0000256" key="1">
    <source>
        <dbReference type="ARBA" id="ARBA00008023"/>
    </source>
</evidence>
<feature type="binding site" evidence="10">
    <location>
        <position position="71"/>
    </location>
    <ligand>
        <name>Mg(2+)</name>
        <dbReference type="ChEBI" id="CHEBI:18420"/>
    </ligand>
</feature>
<keyword evidence="6 10" id="KW-0460">Magnesium</keyword>
<dbReference type="HAMAP" id="MF_01405">
    <property type="entry name" value="Non_canon_purine_NTPase"/>
    <property type="match status" value="1"/>
</dbReference>
<dbReference type="PANTHER" id="PTHR11067">
    <property type="entry name" value="INOSINE TRIPHOSPHATE PYROPHOSPHATASE/HAM1 PROTEIN"/>
    <property type="match status" value="1"/>
</dbReference>
<comment type="catalytic activity">
    <reaction evidence="9 10">
        <text>XTP + H2O = XMP + diphosphate + H(+)</text>
        <dbReference type="Rhea" id="RHEA:28610"/>
        <dbReference type="ChEBI" id="CHEBI:15377"/>
        <dbReference type="ChEBI" id="CHEBI:15378"/>
        <dbReference type="ChEBI" id="CHEBI:33019"/>
        <dbReference type="ChEBI" id="CHEBI:57464"/>
        <dbReference type="ChEBI" id="CHEBI:61314"/>
        <dbReference type="EC" id="3.6.1.66"/>
    </reaction>
</comment>
<organism evidence="13 14">
    <name type="scientific">Desulfobulbus propionicus (strain ATCC 33891 / DSM 2032 / VKM B-1956 / 1pr3)</name>
    <dbReference type="NCBI Taxonomy" id="577650"/>
    <lineage>
        <taxon>Bacteria</taxon>
        <taxon>Pseudomonadati</taxon>
        <taxon>Thermodesulfobacteriota</taxon>
        <taxon>Desulfobulbia</taxon>
        <taxon>Desulfobulbales</taxon>
        <taxon>Desulfobulbaceae</taxon>
        <taxon>Desulfobulbus</taxon>
    </lineage>
</organism>
<dbReference type="GO" id="GO:0046872">
    <property type="term" value="F:metal ion binding"/>
    <property type="evidence" value="ECO:0007669"/>
    <property type="project" value="UniProtKB-KW"/>
</dbReference>
<feature type="binding site" evidence="10">
    <location>
        <begin position="152"/>
        <end position="155"/>
    </location>
    <ligand>
        <name>substrate</name>
    </ligand>
</feature>